<dbReference type="GO" id="GO:0004930">
    <property type="term" value="F:G protein-coupled receptor activity"/>
    <property type="evidence" value="ECO:0007669"/>
    <property type="project" value="UniProtKB-KW"/>
</dbReference>
<reference evidence="14" key="1">
    <citation type="submission" date="2022-03" db="EMBL/GenBank/DDBJ databases">
        <authorList>
            <person name="Alioto T."/>
            <person name="Alioto T."/>
            <person name="Gomez Garrido J."/>
        </authorList>
    </citation>
    <scope>NUCLEOTIDE SEQUENCE</scope>
</reference>
<evidence type="ECO:0000256" key="6">
    <source>
        <dbReference type="ARBA" id="ARBA00022989"/>
    </source>
</evidence>
<protein>
    <submittedName>
        <fullName evidence="14">Extracellular calcium-sensing receptor-like</fullName>
    </submittedName>
</protein>
<evidence type="ECO:0000256" key="5">
    <source>
        <dbReference type="ARBA" id="ARBA00022729"/>
    </source>
</evidence>
<sequence>SFSNRNLIIGGVFPVRRFGNTATPNFASNPVQMCDNRINPFCYIFFYILFCSFFHFFLSFDFRSFRWMRAMMFAIQEINGNENLLPNITLGYALYDTCDSVAIAMEEMLTLITGSKRYIPNYNCQMDSVLIAVIGESASAISIAMARILGTFHVPQVSYFSSINTLSNKQEFPSFFRTIPSDTFQTTAFAAIVEHFGWKWVGTLAEDNDYGHLGVQLFSEQVQKLGTCIAFSETIPLFYSKERYSAIAETIRHSSAKVIIVFSGDTNLLPLFGEITKKNITGRTWLASEAWSTSVFLIEKYQVNYFSGTLGLAIPQGTISGLQQFLLQLNPLQNLEDINIKTFWENSFGCSWFKNLKEHSNETICSGNENLSTVNNAYTQVSQLRITCNVYNSIYAIANALEDLFSCGNNKESFINEACVSERDMKSWQVVQALQRVHFTDQAGKQFYFDQNGDPVAKYDVLNWQIRADGYLVYGKVGSYDASMPKGQQLEIDEQATLWNGATSKPTLSECSTSCKPGFRKSILRGQPICCFSCIPCPEGEISNGTDFTECLKCPHDYWSNKNKDSCVPKEVDYLSFEEPLGITFSVSAALGVCQTILVTAVFIKYRHTPIVRANNLEMSFLLLMSLTMCFLGSFTFIGQPSSALCVLRQTVFGIGFVLCISCIFVKTLVVILAFAMAKPNQNVFKLFRPFHQRLLVSLTTLVQIVICIGFLSSSSSSIQKNREAVVTKIILECNIESDLAFLVAFGYIGLLALVCFALAFLARNLPDNFNEAKFITFSLLVFVIVWVSFIPGYMSTSGKYVTAVEIFAILSSAAGLLVCIFFPKCYIILLKPTKNTKRNLIGR</sequence>
<feature type="transmembrane region" description="Helical" evidence="12">
    <location>
        <begin position="43"/>
        <end position="62"/>
    </location>
</feature>
<dbReference type="Pfam" id="PF07562">
    <property type="entry name" value="NCD3G"/>
    <property type="match status" value="1"/>
</dbReference>
<dbReference type="AlphaFoldDB" id="A0AAD1RC20"/>
<feature type="transmembrane region" description="Helical" evidence="12">
    <location>
        <begin position="651"/>
        <end position="675"/>
    </location>
</feature>
<feature type="transmembrane region" description="Helical" evidence="12">
    <location>
        <begin position="807"/>
        <end position="830"/>
    </location>
</feature>
<dbReference type="InterPro" id="IPR001828">
    <property type="entry name" value="ANF_lig-bd_rcpt"/>
</dbReference>
<keyword evidence="7" id="KW-0297">G-protein coupled receptor</keyword>
<proteinExistence type="inferred from homology"/>
<dbReference type="InterPro" id="IPR017978">
    <property type="entry name" value="GPCR_3_C"/>
</dbReference>
<dbReference type="InterPro" id="IPR028082">
    <property type="entry name" value="Peripla_BP_I"/>
</dbReference>
<dbReference type="SUPFAM" id="SSF53822">
    <property type="entry name" value="Periplasmic binding protein-like I"/>
    <property type="match status" value="1"/>
</dbReference>
<dbReference type="PANTHER" id="PTHR24061">
    <property type="entry name" value="CALCIUM-SENSING RECEPTOR-RELATED"/>
    <property type="match status" value="1"/>
</dbReference>
<keyword evidence="8 12" id="KW-0472">Membrane</keyword>
<feature type="domain" description="G-protein coupled receptors family 3 profile" evidence="13">
    <location>
        <begin position="581"/>
        <end position="844"/>
    </location>
</feature>
<keyword evidence="15" id="KW-1185">Reference proteome</keyword>
<feature type="transmembrane region" description="Helical" evidence="12">
    <location>
        <begin position="775"/>
        <end position="795"/>
    </location>
</feature>
<evidence type="ECO:0000256" key="12">
    <source>
        <dbReference type="SAM" id="Phobius"/>
    </source>
</evidence>
<keyword evidence="4 12" id="KW-0812">Transmembrane</keyword>
<dbReference type="InterPro" id="IPR038550">
    <property type="entry name" value="GPCR_3_9-Cys_sf"/>
</dbReference>
<evidence type="ECO:0000256" key="7">
    <source>
        <dbReference type="ARBA" id="ARBA00023040"/>
    </source>
</evidence>
<feature type="transmembrane region" description="Helical" evidence="12">
    <location>
        <begin position="695"/>
        <end position="713"/>
    </location>
</feature>
<dbReference type="Pfam" id="PF00003">
    <property type="entry name" value="7tm_3"/>
    <property type="match status" value="1"/>
</dbReference>
<dbReference type="FunFam" id="3.40.50.2300:FF:000016">
    <property type="entry name" value="Taste 1 receptor member 2"/>
    <property type="match status" value="1"/>
</dbReference>
<dbReference type="InterPro" id="IPR000337">
    <property type="entry name" value="GPCR_3"/>
</dbReference>
<evidence type="ECO:0000256" key="3">
    <source>
        <dbReference type="ARBA" id="ARBA00022475"/>
    </source>
</evidence>
<dbReference type="FunFam" id="2.10.50.30:FF:000002">
    <property type="entry name" value="Vomeronasal 2 receptor, h1"/>
    <property type="match status" value="1"/>
</dbReference>
<keyword evidence="5" id="KW-0732">Signal</keyword>
<dbReference type="InterPro" id="IPR000068">
    <property type="entry name" value="GPCR_3_Ca_sens_rcpt-rel"/>
</dbReference>
<organism evidence="14 15">
    <name type="scientific">Pelobates cultripes</name>
    <name type="common">Western spadefoot toad</name>
    <dbReference type="NCBI Taxonomy" id="61616"/>
    <lineage>
        <taxon>Eukaryota</taxon>
        <taxon>Metazoa</taxon>
        <taxon>Chordata</taxon>
        <taxon>Craniata</taxon>
        <taxon>Vertebrata</taxon>
        <taxon>Euteleostomi</taxon>
        <taxon>Amphibia</taxon>
        <taxon>Batrachia</taxon>
        <taxon>Anura</taxon>
        <taxon>Pelobatoidea</taxon>
        <taxon>Pelobatidae</taxon>
        <taxon>Pelobates</taxon>
    </lineage>
</organism>
<evidence type="ECO:0000313" key="15">
    <source>
        <dbReference type="Proteomes" id="UP001295444"/>
    </source>
</evidence>
<accession>A0AAD1RC20</accession>
<comment type="similarity">
    <text evidence="2">Belongs to the G-protein coupled receptor 3 family.</text>
</comment>
<evidence type="ECO:0000259" key="13">
    <source>
        <dbReference type="PROSITE" id="PS50259"/>
    </source>
</evidence>
<evidence type="ECO:0000256" key="8">
    <source>
        <dbReference type="ARBA" id="ARBA00023136"/>
    </source>
</evidence>
<keyword evidence="3" id="KW-1003">Cell membrane</keyword>
<dbReference type="Gene3D" id="2.10.50.30">
    <property type="entry name" value="GPCR, family 3, nine cysteines domain"/>
    <property type="match status" value="1"/>
</dbReference>
<keyword evidence="11" id="KW-0807">Transducer</keyword>
<dbReference type="Pfam" id="PF01094">
    <property type="entry name" value="ANF_receptor"/>
    <property type="match status" value="1"/>
</dbReference>
<dbReference type="InterPro" id="IPR017979">
    <property type="entry name" value="GPCR_3_CS"/>
</dbReference>
<evidence type="ECO:0000313" key="14">
    <source>
        <dbReference type="EMBL" id="CAH2247304.1"/>
    </source>
</evidence>
<comment type="subcellular location">
    <subcellularLocation>
        <location evidence="1">Cell membrane</location>
        <topology evidence="1">Multi-pass membrane protein</topology>
    </subcellularLocation>
</comment>
<keyword evidence="10" id="KW-0325">Glycoprotein</keyword>
<dbReference type="PANTHER" id="PTHR24061:SF581">
    <property type="entry name" value="G-PROTEIN COUPLED RECEPTORS FAMILY 3 PROFILE DOMAIN-CONTAINING PROTEIN"/>
    <property type="match status" value="1"/>
</dbReference>
<dbReference type="PROSITE" id="PS00981">
    <property type="entry name" value="G_PROTEIN_RECEP_F3_3"/>
    <property type="match status" value="1"/>
</dbReference>
<gene>
    <name evidence="14" type="ORF">PECUL_23A011354</name>
</gene>
<dbReference type="InterPro" id="IPR011500">
    <property type="entry name" value="GPCR_3_9-Cys_dom"/>
</dbReference>
<evidence type="ECO:0000256" key="2">
    <source>
        <dbReference type="ARBA" id="ARBA00007242"/>
    </source>
</evidence>
<keyword evidence="6 12" id="KW-1133">Transmembrane helix</keyword>
<dbReference type="PRINTS" id="PR00592">
    <property type="entry name" value="CASENSINGR"/>
</dbReference>
<dbReference type="PRINTS" id="PR00248">
    <property type="entry name" value="GPCRMGR"/>
</dbReference>
<dbReference type="Gene3D" id="3.40.50.2300">
    <property type="match status" value="2"/>
</dbReference>
<dbReference type="CDD" id="cd15283">
    <property type="entry name" value="7tmC_V2R_pheromone"/>
    <property type="match status" value="1"/>
</dbReference>
<name>A0AAD1RC20_PELCU</name>
<evidence type="ECO:0000256" key="9">
    <source>
        <dbReference type="ARBA" id="ARBA00023170"/>
    </source>
</evidence>
<feature type="non-terminal residue" evidence="14">
    <location>
        <position position="844"/>
    </location>
</feature>
<feature type="transmembrane region" description="Helical" evidence="12">
    <location>
        <begin position="740"/>
        <end position="763"/>
    </location>
</feature>
<evidence type="ECO:0000256" key="1">
    <source>
        <dbReference type="ARBA" id="ARBA00004651"/>
    </source>
</evidence>
<feature type="transmembrane region" description="Helical" evidence="12">
    <location>
        <begin position="616"/>
        <end position="639"/>
    </location>
</feature>
<evidence type="ECO:0000256" key="11">
    <source>
        <dbReference type="ARBA" id="ARBA00023224"/>
    </source>
</evidence>
<dbReference type="EMBL" id="OW240913">
    <property type="protein sequence ID" value="CAH2247304.1"/>
    <property type="molecule type" value="Genomic_DNA"/>
</dbReference>
<dbReference type="Proteomes" id="UP001295444">
    <property type="component" value="Chromosome 02"/>
</dbReference>
<evidence type="ECO:0000256" key="4">
    <source>
        <dbReference type="ARBA" id="ARBA00022692"/>
    </source>
</evidence>
<feature type="non-terminal residue" evidence="14">
    <location>
        <position position="1"/>
    </location>
</feature>
<dbReference type="PROSITE" id="PS50259">
    <property type="entry name" value="G_PROTEIN_RECEP_F3_4"/>
    <property type="match status" value="1"/>
</dbReference>
<feature type="transmembrane region" description="Helical" evidence="12">
    <location>
        <begin position="581"/>
        <end position="604"/>
    </location>
</feature>
<keyword evidence="9 14" id="KW-0675">Receptor</keyword>
<dbReference type="GO" id="GO:0005886">
    <property type="term" value="C:plasma membrane"/>
    <property type="evidence" value="ECO:0007669"/>
    <property type="project" value="UniProtKB-SubCell"/>
</dbReference>
<evidence type="ECO:0000256" key="10">
    <source>
        <dbReference type="ARBA" id="ARBA00023180"/>
    </source>
</evidence>